<comment type="caution">
    <text evidence="1">The sequence shown here is derived from an EMBL/GenBank/DDBJ whole genome shotgun (WGS) entry which is preliminary data.</text>
</comment>
<protein>
    <submittedName>
        <fullName evidence="1">Uncharacterized protein</fullName>
    </submittedName>
</protein>
<proteinExistence type="predicted"/>
<reference evidence="1" key="1">
    <citation type="submission" date="2021-02" db="EMBL/GenBank/DDBJ databases">
        <authorList>
            <person name="Nowell W R."/>
        </authorList>
    </citation>
    <scope>NUCLEOTIDE SEQUENCE</scope>
</reference>
<name>A0A820J0J9_9BILA</name>
<sequence length="31" mass="3486">YDTISNYTTTESLIPGLSSSMPFYSEEEPII</sequence>
<feature type="non-terminal residue" evidence="1">
    <location>
        <position position="1"/>
    </location>
</feature>
<dbReference type="EMBL" id="CAJOBF010012514">
    <property type="protein sequence ID" value="CAF4319429.1"/>
    <property type="molecule type" value="Genomic_DNA"/>
</dbReference>
<dbReference type="AlphaFoldDB" id="A0A820J0J9"/>
<accession>A0A820J0J9</accession>
<gene>
    <name evidence="1" type="ORF">UXM345_LOCUS34381</name>
</gene>
<dbReference type="Proteomes" id="UP000663842">
    <property type="component" value="Unassembled WGS sequence"/>
</dbReference>
<evidence type="ECO:0000313" key="1">
    <source>
        <dbReference type="EMBL" id="CAF4319429.1"/>
    </source>
</evidence>
<organism evidence="1 2">
    <name type="scientific">Rotaria magnacalcarata</name>
    <dbReference type="NCBI Taxonomy" id="392030"/>
    <lineage>
        <taxon>Eukaryota</taxon>
        <taxon>Metazoa</taxon>
        <taxon>Spiralia</taxon>
        <taxon>Gnathifera</taxon>
        <taxon>Rotifera</taxon>
        <taxon>Eurotatoria</taxon>
        <taxon>Bdelloidea</taxon>
        <taxon>Philodinida</taxon>
        <taxon>Philodinidae</taxon>
        <taxon>Rotaria</taxon>
    </lineage>
</organism>
<evidence type="ECO:0000313" key="2">
    <source>
        <dbReference type="Proteomes" id="UP000663842"/>
    </source>
</evidence>